<organism evidence="1 2">
    <name type="scientific">Klebsiella michiganensis</name>
    <dbReference type="NCBI Taxonomy" id="1134687"/>
    <lineage>
        <taxon>Bacteria</taxon>
        <taxon>Pseudomonadati</taxon>
        <taxon>Pseudomonadota</taxon>
        <taxon>Gammaproteobacteria</taxon>
        <taxon>Enterobacterales</taxon>
        <taxon>Enterobacteriaceae</taxon>
        <taxon>Klebsiella/Raoultella group</taxon>
        <taxon>Klebsiella</taxon>
    </lineage>
</organism>
<dbReference type="InterPro" id="IPR004165">
    <property type="entry name" value="CoA_trans_fam_I"/>
</dbReference>
<gene>
    <name evidence="1" type="primary">pcaI_1</name>
    <name evidence="1" type="ORF">NCTC11685_06754</name>
</gene>
<dbReference type="AlphaFoldDB" id="A0A7H4PM00"/>
<dbReference type="SUPFAM" id="SSF100950">
    <property type="entry name" value="NagB/RpiA/CoA transferase-like"/>
    <property type="match status" value="1"/>
</dbReference>
<dbReference type="Gene3D" id="3.40.1080.10">
    <property type="entry name" value="Glutaconate Coenzyme A-transferase"/>
    <property type="match status" value="1"/>
</dbReference>
<name>A0A7H4PM00_9ENTR</name>
<keyword evidence="1" id="KW-0808">Transferase</keyword>
<proteinExistence type="predicted"/>
<comment type="caution">
    <text evidence="1">The sequence shown here is derived from an EMBL/GenBank/DDBJ whole genome shotgun (WGS) entry which is preliminary data.</text>
</comment>
<sequence length="46" mass="4669">MIDKSVSTLRDAIAGIHDGATIMIGGFGPAGQPTYLIDALIEQGGP</sequence>
<accession>A0A7H4PM00</accession>
<dbReference type="InterPro" id="IPR004163">
    <property type="entry name" value="CoA_transf_BS"/>
</dbReference>
<protein>
    <submittedName>
        <fullName evidence="1">Acetyl-CoA:acetoacetyl-CoA transferase alpha subunit</fullName>
        <ecNumber evidence="1">2.8.3.6</ecNumber>
    </submittedName>
</protein>
<evidence type="ECO:0000313" key="1">
    <source>
        <dbReference type="EMBL" id="STW79423.1"/>
    </source>
</evidence>
<dbReference type="GO" id="GO:0047569">
    <property type="term" value="F:3-oxoadipate CoA-transferase activity"/>
    <property type="evidence" value="ECO:0007669"/>
    <property type="project" value="UniProtKB-EC"/>
</dbReference>
<dbReference type="InterPro" id="IPR037171">
    <property type="entry name" value="NagB/RpiA_transferase-like"/>
</dbReference>
<dbReference type="EMBL" id="UGMS01000003">
    <property type="protein sequence ID" value="STW79423.1"/>
    <property type="molecule type" value="Genomic_DNA"/>
</dbReference>
<reference evidence="1 2" key="1">
    <citation type="submission" date="2018-06" db="EMBL/GenBank/DDBJ databases">
        <authorList>
            <consortium name="Pathogen Informatics"/>
            <person name="Doyle S."/>
        </authorList>
    </citation>
    <scope>NUCLEOTIDE SEQUENCE [LARGE SCALE GENOMIC DNA]</scope>
    <source>
        <strain evidence="1 2">NCTC11685</strain>
    </source>
</reference>
<dbReference type="PROSITE" id="PS01273">
    <property type="entry name" value="COA_TRANSF_1"/>
    <property type="match status" value="1"/>
</dbReference>
<dbReference type="Proteomes" id="UP000254863">
    <property type="component" value="Unassembled WGS sequence"/>
</dbReference>
<dbReference type="Pfam" id="PF01144">
    <property type="entry name" value="CoA_trans"/>
    <property type="match status" value="1"/>
</dbReference>
<evidence type="ECO:0000313" key="2">
    <source>
        <dbReference type="Proteomes" id="UP000254863"/>
    </source>
</evidence>
<dbReference type="EC" id="2.8.3.6" evidence="1"/>